<dbReference type="InterPro" id="IPR006912">
    <property type="entry name" value="Harbinger_derived_prot"/>
</dbReference>
<dbReference type="Pfam" id="PF04827">
    <property type="entry name" value="Plant_tran"/>
    <property type="match status" value="1"/>
</dbReference>
<evidence type="ECO:0000259" key="2">
    <source>
        <dbReference type="PROSITE" id="PS50090"/>
    </source>
</evidence>
<dbReference type="HOGENOM" id="CLU_012390_5_3_1"/>
<name>A0A0D3CEY6_BRAOL</name>
<protein>
    <recommendedName>
        <fullName evidence="2">Myb-like domain-containing protein</fullName>
    </recommendedName>
</protein>
<reference evidence="3" key="2">
    <citation type="submission" date="2015-03" db="UniProtKB">
        <authorList>
            <consortium name="EnsemblPlants"/>
        </authorList>
    </citation>
    <scope>IDENTIFICATION</scope>
</reference>
<dbReference type="AlphaFoldDB" id="A0A0D3CEY6"/>
<dbReference type="EnsemblPlants" id="Bo5g063230.1">
    <property type="protein sequence ID" value="Bo5g063230.1"/>
    <property type="gene ID" value="Bo5g063230"/>
</dbReference>
<feature type="domain" description="Myb-like" evidence="2">
    <location>
        <begin position="141"/>
        <end position="212"/>
    </location>
</feature>
<proteinExistence type="predicted"/>
<dbReference type="Gramene" id="Bo5g063230.1">
    <property type="protein sequence ID" value="Bo5g063230.1"/>
    <property type="gene ID" value="Bo5g063230"/>
</dbReference>
<keyword evidence="4" id="KW-1185">Reference proteome</keyword>
<feature type="region of interest" description="Disordered" evidence="1">
    <location>
        <begin position="126"/>
        <end position="150"/>
    </location>
</feature>
<dbReference type="InterPro" id="IPR001005">
    <property type="entry name" value="SANT/Myb"/>
</dbReference>
<dbReference type="PANTHER" id="PTHR47150:SF5">
    <property type="entry name" value="OS07G0546750 PROTEIN"/>
    <property type="match status" value="1"/>
</dbReference>
<dbReference type="Proteomes" id="UP000032141">
    <property type="component" value="Chromosome C5"/>
</dbReference>
<reference evidence="3 4" key="1">
    <citation type="journal article" date="2014" name="Genome Biol.">
        <title>Transcriptome and methylome profiling reveals relics of genome dominance in the mesopolyploid Brassica oleracea.</title>
        <authorList>
            <person name="Parkin I.A."/>
            <person name="Koh C."/>
            <person name="Tang H."/>
            <person name="Robinson S.J."/>
            <person name="Kagale S."/>
            <person name="Clarke W.E."/>
            <person name="Town C.D."/>
            <person name="Nixon J."/>
            <person name="Krishnakumar V."/>
            <person name="Bidwell S.L."/>
            <person name="Denoeud F."/>
            <person name="Belcram H."/>
            <person name="Links M.G."/>
            <person name="Just J."/>
            <person name="Clarke C."/>
            <person name="Bender T."/>
            <person name="Huebert T."/>
            <person name="Mason A.S."/>
            <person name="Pires J.C."/>
            <person name="Barker G."/>
            <person name="Moore J."/>
            <person name="Walley P.G."/>
            <person name="Manoli S."/>
            <person name="Batley J."/>
            <person name="Edwards D."/>
            <person name="Nelson M.N."/>
            <person name="Wang X."/>
            <person name="Paterson A.H."/>
            <person name="King G."/>
            <person name="Bancroft I."/>
            <person name="Chalhoub B."/>
            <person name="Sharpe A.G."/>
        </authorList>
    </citation>
    <scope>NUCLEOTIDE SEQUENCE</scope>
    <source>
        <strain evidence="3 4">cv. TO1000</strain>
    </source>
</reference>
<dbReference type="PROSITE" id="PS50090">
    <property type="entry name" value="MYB_LIKE"/>
    <property type="match status" value="1"/>
</dbReference>
<dbReference type="PANTHER" id="PTHR47150">
    <property type="entry name" value="OS12G0169200 PROTEIN"/>
    <property type="match status" value="1"/>
</dbReference>
<evidence type="ECO:0000313" key="3">
    <source>
        <dbReference type="EnsemblPlants" id="Bo5g063230.1"/>
    </source>
</evidence>
<organism evidence="3 4">
    <name type="scientific">Brassica oleracea var. oleracea</name>
    <dbReference type="NCBI Taxonomy" id="109376"/>
    <lineage>
        <taxon>Eukaryota</taxon>
        <taxon>Viridiplantae</taxon>
        <taxon>Streptophyta</taxon>
        <taxon>Embryophyta</taxon>
        <taxon>Tracheophyta</taxon>
        <taxon>Spermatophyta</taxon>
        <taxon>Magnoliopsida</taxon>
        <taxon>eudicotyledons</taxon>
        <taxon>Gunneridae</taxon>
        <taxon>Pentapetalae</taxon>
        <taxon>rosids</taxon>
        <taxon>malvids</taxon>
        <taxon>Brassicales</taxon>
        <taxon>Brassicaceae</taxon>
        <taxon>Brassiceae</taxon>
        <taxon>Brassica</taxon>
    </lineage>
</organism>
<sequence length="656" mass="74275">MGFHGARVIYAPSLSQPSRLLSFSRGETEAGVSIGGIVASLSLVDESASPSLSSTIPPLSLSLSISSMNPRLRRSLQRFRLPLDLLDASAYLSLSTTAHRDQASLHLSLRPVAILDEIKPKMKRQAISATEGSNFEPDSPAESRGRHTWTPTDDNVLISAWLNTSKDLVVGNEQRSVAFWKRIAAYYSASPKIAECDRRESSQCKQRWHKINDLVGKFCGAFEAATRVKTSGQNETDVLKHAHEIFFNNYKKKFTLEHAWKKLRHDQKWSDLSSACSQGDSKRQKLDNGSHSTCSLADDGTTRPPGVKAAKACGKKQVGDEKELDEFQKMWRIKQEDLVIKEKLSKMKLLDRIMAKQEPLDADEEARKKKMLAGQSFGVLPSTEASHRVDWSMCLLVIIYLFGDEYLRRPTPTDLQRLLDVGEYRGFPGMIGNIDCMHWEWKNCPTAWKWQHSRGSGKLTIVLEAVASYDLWIWHAFFGPPGTLNDINVLDRSHVFDDIIKGHTPEVTYYVNGREYHLTYYLTDGIYLKLTTFIQSIQLPQGPKAVLFAQRQEAVRKDVERAFGVLQATFAIVKNLALFWDKVKIGKIMRACIILHNMIVEDERDEYTQFDPSEFQQAEDNGSSHVDLDFSTDMPTNIANMMVFELEFVIDRCINN</sequence>
<accession>A0A0D3CEY6</accession>
<evidence type="ECO:0000256" key="1">
    <source>
        <dbReference type="SAM" id="MobiDB-lite"/>
    </source>
</evidence>
<evidence type="ECO:0000313" key="4">
    <source>
        <dbReference type="Proteomes" id="UP000032141"/>
    </source>
</evidence>
<feature type="region of interest" description="Disordered" evidence="1">
    <location>
        <begin position="280"/>
        <end position="309"/>
    </location>
</feature>